<dbReference type="AlphaFoldDB" id="Q729X8"/>
<gene>
    <name evidence="1" type="ordered locus">DVU_2219</name>
</gene>
<protein>
    <submittedName>
        <fullName evidence="1">Uncharacterized protein</fullName>
    </submittedName>
</protein>
<keyword evidence="2" id="KW-1185">Reference proteome</keyword>
<sequence>MPSCSLLIGIRNEQRLRQSCARCAGAFAGGAAQAPSGVNSSKKLRMLGCSGEVVADHGR</sequence>
<accession>Q729X8</accession>
<dbReference type="EnsemblBacteria" id="AAS96692">
    <property type="protein sequence ID" value="AAS96692"/>
    <property type="gene ID" value="DVU_2219"/>
</dbReference>
<dbReference type="STRING" id="882.DVU_2219"/>
<dbReference type="KEGG" id="dvu:DVU_2219"/>
<organism evidence="1 2">
    <name type="scientific">Nitratidesulfovibrio vulgaris (strain ATCC 29579 / DSM 644 / CCUG 34227 / NCIMB 8303 / VKM B-1760 / Hildenborough)</name>
    <name type="common">Desulfovibrio vulgaris</name>
    <dbReference type="NCBI Taxonomy" id="882"/>
    <lineage>
        <taxon>Bacteria</taxon>
        <taxon>Pseudomonadati</taxon>
        <taxon>Thermodesulfobacteriota</taxon>
        <taxon>Desulfovibrionia</taxon>
        <taxon>Desulfovibrionales</taxon>
        <taxon>Desulfovibrionaceae</taxon>
        <taxon>Nitratidesulfovibrio</taxon>
    </lineage>
</organism>
<proteinExistence type="predicted"/>
<dbReference type="EMBL" id="AE017285">
    <property type="protein sequence ID" value="AAS96692.1"/>
    <property type="molecule type" value="Genomic_DNA"/>
</dbReference>
<dbReference type="HOGENOM" id="CLU_2952982_0_0_7"/>
<reference evidence="1 2" key="1">
    <citation type="journal article" date="2004" name="Nat. Biotechnol.">
        <title>The genome sequence of the anaerobic, sulfate-reducing bacterium Desulfovibrio vulgaris Hildenborough.</title>
        <authorList>
            <person name="Heidelberg J.F."/>
            <person name="Seshadri R."/>
            <person name="Haveman S.A."/>
            <person name="Hemme C.L."/>
            <person name="Paulsen I.T."/>
            <person name="Kolonay J.F."/>
            <person name="Eisen J.A."/>
            <person name="Ward N."/>
            <person name="Methe B."/>
            <person name="Brinkac L.M."/>
            <person name="Daugherty S.C."/>
            <person name="Deboy R.T."/>
            <person name="Dodson R.J."/>
            <person name="Durkin A.S."/>
            <person name="Madupu R."/>
            <person name="Nelson W.C."/>
            <person name="Sullivan S.A."/>
            <person name="Fouts D."/>
            <person name="Haft D.H."/>
            <person name="Selengut J."/>
            <person name="Peterson J.D."/>
            <person name="Davidsen T.M."/>
            <person name="Zafar N."/>
            <person name="Zhou L."/>
            <person name="Radune D."/>
            <person name="Dimitrov G."/>
            <person name="Hance M."/>
            <person name="Tran K."/>
            <person name="Khouri H."/>
            <person name="Gill J."/>
            <person name="Utterback T.R."/>
            <person name="Feldblyum T.V."/>
            <person name="Wall J.D."/>
            <person name="Voordouw G."/>
            <person name="Fraser C.M."/>
        </authorList>
    </citation>
    <scope>NUCLEOTIDE SEQUENCE [LARGE SCALE GENOMIC DNA]</scope>
    <source>
        <strain evidence="2">ATCC 29579 / DSM 644 / NCIMB 8303 / VKM B-1760 / Hildenborough</strain>
    </source>
</reference>
<evidence type="ECO:0000313" key="2">
    <source>
        <dbReference type="Proteomes" id="UP000002194"/>
    </source>
</evidence>
<dbReference type="PaxDb" id="882-DVU_2219"/>
<dbReference type="Proteomes" id="UP000002194">
    <property type="component" value="Chromosome"/>
</dbReference>
<evidence type="ECO:0000313" key="1">
    <source>
        <dbReference type="EMBL" id="AAS96692.1"/>
    </source>
</evidence>
<name>Q729X8_NITV2</name>